<reference evidence="4" key="1">
    <citation type="submission" date="2022-02" db="EMBL/GenBank/DDBJ databases">
        <title>Crop Bioprotection Bacillus Genome Sequencing.</title>
        <authorList>
            <person name="Dunlap C."/>
        </authorList>
    </citation>
    <scope>NUCLEOTIDE SEQUENCE</scope>
    <source>
        <strain evidence="4">M18B4</strain>
    </source>
</reference>
<dbReference type="SUPFAM" id="SSF49373">
    <property type="entry name" value="Invasin/intimin cell-adhesion fragments"/>
    <property type="match status" value="1"/>
</dbReference>
<dbReference type="Gene3D" id="2.60.40.1080">
    <property type="match status" value="2"/>
</dbReference>
<proteinExistence type="predicted"/>
<dbReference type="AlphaFoldDB" id="A0A9Q4HFX8"/>
<sequence length="349" mass="37255">MKVTDILLELEELEKKRDDIESVLSEATTEEKELGEAEIVLQQGLEKNNKKLTTFLNSEFEPAATLLYLTVTPSTLSMNAEDTSPLSVIATYSDGTTKDVTSPRKPVMFFRDFNELADNKGFITSIDIAGYLGEDKTFEIVKTSGGFDIDDSSDTQGLQVVPTSNSNEYMVVDVGGSPIGIKFTTNGEETVGDNWLVDIYLVGTGTTYEVDDTSLASIDESGVVTALGGGEVTITVRNGQQFVDVPVTIVDTIPPEPPSIETITPLVGGAEILFDPSTSTDVVSYNIYVDGVQKVTGVLYDGNPVSIELVPADGETAYLVSLSAVDGSGNESEQSPAVEVTPLSAETTE</sequence>
<keyword evidence="1" id="KW-0175">Coiled coil</keyword>
<dbReference type="InterPro" id="IPR013783">
    <property type="entry name" value="Ig-like_fold"/>
</dbReference>
<feature type="domain" description="Fibronectin type-III" evidence="3">
    <location>
        <begin position="254"/>
        <end position="347"/>
    </location>
</feature>
<gene>
    <name evidence="4" type="ORF">MOC45_21205</name>
</gene>
<comment type="caution">
    <text evidence="4">The sequence shown here is derived from an EMBL/GenBank/DDBJ whole genome shotgun (WGS) entry which is preliminary data.</text>
</comment>
<dbReference type="EMBL" id="JALANJ010000053">
    <property type="protein sequence ID" value="MCY8123062.1"/>
    <property type="molecule type" value="Genomic_DNA"/>
</dbReference>
<evidence type="ECO:0000313" key="5">
    <source>
        <dbReference type="Proteomes" id="UP001070352"/>
    </source>
</evidence>
<feature type="region of interest" description="Disordered" evidence="2">
    <location>
        <begin position="326"/>
        <end position="349"/>
    </location>
</feature>
<dbReference type="InterPro" id="IPR003961">
    <property type="entry name" value="FN3_dom"/>
</dbReference>
<protein>
    <recommendedName>
        <fullName evidence="3">Fibronectin type-III domain-containing protein</fullName>
    </recommendedName>
</protein>
<evidence type="ECO:0000313" key="4">
    <source>
        <dbReference type="EMBL" id="MCY8123062.1"/>
    </source>
</evidence>
<evidence type="ECO:0000256" key="2">
    <source>
        <dbReference type="SAM" id="MobiDB-lite"/>
    </source>
</evidence>
<name>A0A9Q4HFX8_BACSC</name>
<dbReference type="PROSITE" id="PS50853">
    <property type="entry name" value="FN3"/>
    <property type="match status" value="1"/>
</dbReference>
<evidence type="ECO:0000256" key="1">
    <source>
        <dbReference type="SAM" id="Coils"/>
    </source>
</evidence>
<dbReference type="Gene3D" id="2.60.40.10">
    <property type="entry name" value="Immunoglobulins"/>
    <property type="match status" value="1"/>
</dbReference>
<dbReference type="Proteomes" id="UP001070352">
    <property type="component" value="Unassembled WGS sequence"/>
</dbReference>
<organism evidence="4 5">
    <name type="scientific">Bacillus spizizenii</name>
    <name type="common">Bacillus subtilis subsp. spizizenii</name>
    <dbReference type="NCBI Taxonomy" id="96241"/>
    <lineage>
        <taxon>Bacteria</taxon>
        <taxon>Bacillati</taxon>
        <taxon>Bacillota</taxon>
        <taxon>Bacilli</taxon>
        <taxon>Bacillales</taxon>
        <taxon>Bacillaceae</taxon>
        <taxon>Bacillus</taxon>
    </lineage>
</organism>
<evidence type="ECO:0000259" key="3">
    <source>
        <dbReference type="PROSITE" id="PS50853"/>
    </source>
</evidence>
<accession>A0A9Q4HFX8</accession>
<dbReference type="InterPro" id="IPR008964">
    <property type="entry name" value="Invasin/intimin_cell_adhesion"/>
</dbReference>
<feature type="coiled-coil region" evidence="1">
    <location>
        <begin position="3"/>
        <end position="33"/>
    </location>
</feature>